<gene>
    <name evidence="1" type="ORF">JOF29_003567</name>
</gene>
<evidence type="ECO:0000313" key="1">
    <source>
        <dbReference type="EMBL" id="MBP2352484.1"/>
    </source>
</evidence>
<dbReference type="EMBL" id="JAGINT010000001">
    <property type="protein sequence ID" value="MBP2352484.1"/>
    <property type="molecule type" value="Genomic_DNA"/>
</dbReference>
<reference evidence="1 2" key="1">
    <citation type="submission" date="2021-03" db="EMBL/GenBank/DDBJ databases">
        <title>Sequencing the genomes of 1000 actinobacteria strains.</title>
        <authorList>
            <person name="Klenk H.-P."/>
        </authorList>
    </citation>
    <scope>NUCLEOTIDE SEQUENCE [LARGE SCALE GENOMIC DNA]</scope>
    <source>
        <strain evidence="1 2">DSM 18824</strain>
    </source>
</reference>
<organism evidence="1 2">
    <name type="scientific">Kribbella aluminosa</name>
    <dbReference type="NCBI Taxonomy" id="416017"/>
    <lineage>
        <taxon>Bacteria</taxon>
        <taxon>Bacillati</taxon>
        <taxon>Actinomycetota</taxon>
        <taxon>Actinomycetes</taxon>
        <taxon>Propionibacteriales</taxon>
        <taxon>Kribbellaceae</taxon>
        <taxon>Kribbella</taxon>
    </lineage>
</organism>
<comment type="caution">
    <text evidence="1">The sequence shown here is derived from an EMBL/GenBank/DDBJ whole genome shotgun (WGS) entry which is preliminary data.</text>
</comment>
<proteinExistence type="predicted"/>
<dbReference type="Proteomes" id="UP000755585">
    <property type="component" value="Unassembled WGS sequence"/>
</dbReference>
<protein>
    <submittedName>
        <fullName evidence="1">Uncharacterized protein</fullName>
    </submittedName>
</protein>
<keyword evidence="2" id="KW-1185">Reference proteome</keyword>
<evidence type="ECO:0000313" key="2">
    <source>
        <dbReference type="Proteomes" id="UP000755585"/>
    </source>
</evidence>
<sequence>MTDLLTPGIAYRPTFWPFAWMWSKTACRPFG</sequence>
<name>A0ABS4ULJ3_9ACTN</name>
<accession>A0ABS4ULJ3</accession>